<dbReference type="EMBL" id="BOMF01000012">
    <property type="protein sequence ID" value="GID43509.1"/>
    <property type="molecule type" value="Genomic_DNA"/>
</dbReference>
<feature type="region of interest" description="Disordered" evidence="1">
    <location>
        <begin position="13"/>
        <end position="40"/>
    </location>
</feature>
<protein>
    <recommendedName>
        <fullName evidence="3">EspG family protein</fullName>
    </recommendedName>
</protein>
<evidence type="ECO:0000256" key="1">
    <source>
        <dbReference type="SAM" id="MobiDB-lite"/>
    </source>
</evidence>
<gene>
    <name evidence="2" type="ORF">Aca07nite_07840</name>
</gene>
<comment type="caution">
    <text evidence="2">The sequence shown here is derived from an EMBL/GenBank/DDBJ whole genome shotgun (WGS) entry which is preliminary data.</text>
</comment>
<evidence type="ECO:0008006" key="3">
    <source>
        <dbReference type="Google" id="ProtNLM"/>
    </source>
</evidence>
<accession>A0ABQ3WA74</accession>
<evidence type="ECO:0000313" key="2">
    <source>
        <dbReference type="EMBL" id="GID43509.1"/>
    </source>
</evidence>
<dbReference type="RefSeq" id="WP_204294061.1">
    <property type="nucleotide sequence ID" value="NZ_BAAAGQ010000001.1"/>
</dbReference>
<reference evidence="2" key="1">
    <citation type="submission" date="2021-01" db="EMBL/GenBank/DDBJ databases">
        <title>Whole genome shotgun sequence of Actinoplanes capillaceus NBRC 16408.</title>
        <authorList>
            <person name="Komaki H."/>
            <person name="Tamura T."/>
        </authorList>
    </citation>
    <scope>NUCLEOTIDE SEQUENCE [LARGE SCALE GENOMIC DNA]</scope>
    <source>
        <strain evidence="2">NBRC 16408</strain>
    </source>
</reference>
<organism evidence="2">
    <name type="scientific">Actinoplanes campanulatus</name>
    <dbReference type="NCBI Taxonomy" id="113559"/>
    <lineage>
        <taxon>Bacteria</taxon>
        <taxon>Bacillati</taxon>
        <taxon>Actinomycetota</taxon>
        <taxon>Actinomycetes</taxon>
        <taxon>Micromonosporales</taxon>
        <taxon>Micromonosporaceae</taxon>
        <taxon>Actinoplanes</taxon>
    </lineage>
</organism>
<proteinExistence type="predicted"/>
<sequence length="219" mass="23760">MTEPDDLIAIATAATAGRALEPDDETPDLGTHDGCFPPEPPEKQALFEEMRRELLTPKVPPTWTPAPEDTVLAFMLPDAAEALRQREKDVGQESLPLLADVIGSPAYPFVEGCAPDVIARRLAELVPTARVELHDNFDGTVSLTTCRVYSDDANVRTGEVEIDLRVSEESPHGMDWRVIGWSLGSAKLIVELPVSATPDDLDMVIPTLRAAGVLPEATR</sequence>
<name>A0ABQ3WA74_9ACTN</name>